<gene>
    <name evidence="7" type="ORF">I0Q91_01825</name>
</gene>
<dbReference type="Proteomes" id="UP000621436">
    <property type="component" value="Unassembled WGS sequence"/>
</dbReference>
<evidence type="ECO:0000256" key="5">
    <source>
        <dbReference type="ARBA" id="ARBA00023136"/>
    </source>
</evidence>
<organism evidence="7 8">
    <name type="scientific">Halonatronomonas betaini</name>
    <dbReference type="NCBI Taxonomy" id="2778430"/>
    <lineage>
        <taxon>Bacteria</taxon>
        <taxon>Bacillati</taxon>
        <taxon>Bacillota</taxon>
        <taxon>Clostridia</taxon>
        <taxon>Halanaerobiales</taxon>
        <taxon>Halarsenatibacteraceae</taxon>
        <taxon>Halonatronomonas</taxon>
    </lineage>
</organism>
<dbReference type="AlphaFoldDB" id="A0A931F5E7"/>
<dbReference type="GO" id="GO:0005886">
    <property type="term" value="C:plasma membrane"/>
    <property type="evidence" value="ECO:0007669"/>
    <property type="project" value="UniProtKB-SubCell"/>
</dbReference>
<keyword evidence="4" id="KW-1133">Transmembrane helix</keyword>
<evidence type="ECO:0000256" key="4">
    <source>
        <dbReference type="ARBA" id="ARBA00022989"/>
    </source>
</evidence>
<evidence type="ECO:0000313" key="8">
    <source>
        <dbReference type="Proteomes" id="UP000621436"/>
    </source>
</evidence>
<dbReference type="EMBL" id="JADPIE010000001">
    <property type="protein sequence ID" value="MBF8435805.1"/>
    <property type="molecule type" value="Genomic_DNA"/>
</dbReference>
<feature type="domain" description="Cache" evidence="6">
    <location>
        <begin position="37"/>
        <end position="276"/>
    </location>
</feature>
<dbReference type="InterPro" id="IPR033479">
    <property type="entry name" value="dCache_1"/>
</dbReference>
<evidence type="ECO:0000256" key="2">
    <source>
        <dbReference type="ARBA" id="ARBA00022475"/>
    </source>
</evidence>
<dbReference type="Gene3D" id="3.30.450.20">
    <property type="entry name" value="PAS domain"/>
    <property type="match status" value="1"/>
</dbReference>
<dbReference type="Pfam" id="PF02743">
    <property type="entry name" value="dCache_1"/>
    <property type="match status" value="1"/>
</dbReference>
<reference evidence="7" key="1">
    <citation type="submission" date="2020-11" db="EMBL/GenBank/DDBJ databases">
        <title>Halonatronomonas betainensis gen. nov., sp. nov. a novel haloalkaliphilic representative of the family Halanaerobiacae capable of betaine degradation.</title>
        <authorList>
            <person name="Boltyanskaya Y."/>
            <person name="Kevbrin V."/>
            <person name="Detkova E."/>
            <person name="Grouzdev D.S."/>
            <person name="Koziaeva V."/>
            <person name="Zhilina T."/>
        </authorList>
    </citation>
    <scope>NUCLEOTIDE SEQUENCE</scope>
    <source>
        <strain evidence="7">Z-7014</strain>
    </source>
</reference>
<accession>A0A931F5E7</accession>
<proteinExistence type="predicted"/>
<evidence type="ECO:0000256" key="1">
    <source>
        <dbReference type="ARBA" id="ARBA00004651"/>
    </source>
</evidence>
<keyword evidence="3" id="KW-0812">Transmembrane</keyword>
<evidence type="ECO:0000259" key="6">
    <source>
        <dbReference type="Pfam" id="PF02743"/>
    </source>
</evidence>
<dbReference type="CDD" id="cd12912">
    <property type="entry name" value="PDC2_MCP_like"/>
    <property type="match status" value="1"/>
</dbReference>
<name>A0A931F5E7_9FIRM</name>
<dbReference type="CDD" id="cd18773">
    <property type="entry name" value="PDC1_HK_sensor"/>
    <property type="match status" value="1"/>
</dbReference>
<evidence type="ECO:0000256" key="3">
    <source>
        <dbReference type="ARBA" id="ARBA00022692"/>
    </source>
</evidence>
<evidence type="ECO:0000313" key="7">
    <source>
        <dbReference type="EMBL" id="MBF8435805.1"/>
    </source>
</evidence>
<comment type="subcellular location">
    <subcellularLocation>
        <location evidence="1">Cell membrane</location>
        <topology evidence="1">Multi-pass membrane protein</topology>
    </subcellularLocation>
</comment>
<sequence>MNQKSLKFKIMIIVSITIAVLLAGSSLTSYFQSANIFEDTLLRESRNTATLNAGIVNESLRGIINDVQGMVNYVWLEERDQVIENVDDETLIGLYWMQNQRDFEIYIENNDHINTSFVAGLNNNYIAYNNGESVEDTFTESDYYEEVINTQEIVISNPIDSIINDNQVITIMEPVIYNDELLAVVGVEIDVDYFNQYLGNMQIAESGHGLILNDNGIVVAHPDSDYIGNQEYIDSTQGFSEIVERMLAGQSGTETLEIADQEYQISYAPVELTGWSA</sequence>
<keyword evidence="5" id="KW-0472">Membrane</keyword>
<keyword evidence="8" id="KW-1185">Reference proteome</keyword>
<comment type="caution">
    <text evidence="7">The sequence shown here is derived from an EMBL/GenBank/DDBJ whole genome shotgun (WGS) entry which is preliminary data.</text>
</comment>
<dbReference type="RefSeq" id="WP_270452481.1">
    <property type="nucleotide sequence ID" value="NZ_JADPIE010000001.1"/>
</dbReference>
<keyword evidence="2" id="KW-1003">Cell membrane</keyword>
<protein>
    <submittedName>
        <fullName evidence="7">Cache domain-containing protein</fullName>
    </submittedName>
</protein>